<dbReference type="CDD" id="cd02517">
    <property type="entry name" value="CMP-KDO-Synthetase"/>
    <property type="match status" value="1"/>
</dbReference>
<comment type="pathway">
    <text evidence="4">Nucleotide-sugar biosynthesis; CMP-3-deoxy-D-manno-octulosonate biosynthesis; CMP-3-deoxy-D-manno-octulosonate from 3-deoxy-D-manno-octulosonate and CTP: step 1/1.</text>
</comment>
<keyword evidence="1 4" id="KW-0808">Transferase</keyword>
<dbReference type="Gene3D" id="3.90.550.10">
    <property type="entry name" value="Spore Coat Polysaccharide Biosynthesis Protein SpsA, Chain A"/>
    <property type="match status" value="1"/>
</dbReference>
<comment type="subcellular location">
    <subcellularLocation>
        <location evidence="4">Cytoplasm</location>
    </subcellularLocation>
</comment>
<evidence type="ECO:0000256" key="2">
    <source>
        <dbReference type="ARBA" id="ARBA00022695"/>
    </source>
</evidence>
<dbReference type="NCBIfam" id="TIGR00466">
    <property type="entry name" value="kdsB"/>
    <property type="match status" value="1"/>
</dbReference>
<dbReference type="EMBL" id="JBHRTS010000002">
    <property type="protein sequence ID" value="MFC3193626.1"/>
    <property type="molecule type" value="Genomic_DNA"/>
</dbReference>
<dbReference type="InterPro" id="IPR003329">
    <property type="entry name" value="Cytidylyl_trans"/>
</dbReference>
<dbReference type="RefSeq" id="WP_077412693.1">
    <property type="nucleotide sequence ID" value="NZ_JBHRTS010000002.1"/>
</dbReference>
<evidence type="ECO:0000256" key="1">
    <source>
        <dbReference type="ARBA" id="ARBA00022679"/>
    </source>
</evidence>
<dbReference type="Proteomes" id="UP001595533">
    <property type="component" value="Unassembled WGS sequence"/>
</dbReference>
<comment type="catalytic activity">
    <reaction evidence="4">
        <text>3-deoxy-alpha-D-manno-oct-2-ulosonate + CTP = CMP-3-deoxy-beta-D-manno-octulosonate + diphosphate</text>
        <dbReference type="Rhea" id="RHEA:23448"/>
        <dbReference type="ChEBI" id="CHEBI:33019"/>
        <dbReference type="ChEBI" id="CHEBI:37563"/>
        <dbReference type="ChEBI" id="CHEBI:85986"/>
        <dbReference type="ChEBI" id="CHEBI:85987"/>
        <dbReference type="EC" id="2.7.7.38"/>
    </reaction>
</comment>
<name>A0ABV7JC05_9GAMM</name>
<dbReference type="HAMAP" id="MF_00057">
    <property type="entry name" value="KdsB"/>
    <property type="match status" value="1"/>
</dbReference>
<comment type="similarity">
    <text evidence="4">Belongs to the KdsB family.</text>
</comment>
<dbReference type="NCBIfam" id="NF003952">
    <property type="entry name" value="PRK05450.1-5"/>
    <property type="match status" value="1"/>
</dbReference>
<dbReference type="Pfam" id="PF02348">
    <property type="entry name" value="CTP_transf_3"/>
    <property type="match status" value="1"/>
</dbReference>
<gene>
    <name evidence="4 5" type="primary">kdsB</name>
    <name evidence="5" type="ORF">ACFODZ_05180</name>
</gene>
<organism evidence="5 6">
    <name type="scientific">Marinicella sediminis</name>
    <dbReference type="NCBI Taxonomy" id="1792834"/>
    <lineage>
        <taxon>Bacteria</taxon>
        <taxon>Pseudomonadati</taxon>
        <taxon>Pseudomonadota</taxon>
        <taxon>Gammaproteobacteria</taxon>
        <taxon>Lysobacterales</taxon>
        <taxon>Marinicellaceae</taxon>
        <taxon>Marinicella</taxon>
    </lineage>
</organism>
<keyword evidence="2 4" id="KW-0548">Nucleotidyltransferase</keyword>
<sequence length="253" mass="27894">MSDFQFVVCVPARYASSRLPGKPLIKLKGKELILWAVESAQSLGASQVVVATDDARIESLVAGAGHQVVMTSATHQSGTDRIAECAHLMGWSDDTWVLNYQGDEPQIPVDNVRQVIDMVQQHPEASIGTLYQEITRIEQVMDPNCVKLVTDHTGRALYFSRAPIPYSQATFGEPPSMPPETSYKHHIGLYMYKVSFLKKFAALPPSEMELLESLEQLRALAHGEVIVAARATQVMPRGIDTAEDVAAFERQAD</sequence>
<keyword evidence="4" id="KW-0963">Cytoplasm</keyword>
<evidence type="ECO:0000256" key="4">
    <source>
        <dbReference type="HAMAP-Rule" id="MF_00057"/>
    </source>
</evidence>
<protein>
    <recommendedName>
        <fullName evidence="4">3-deoxy-manno-octulosonate cytidylyltransferase</fullName>
        <ecNumber evidence="4">2.7.7.38</ecNumber>
    </recommendedName>
    <alternativeName>
        <fullName evidence="4">CMP-2-keto-3-deoxyoctulosonic acid synthase</fullName>
        <shortName evidence="4">CKS</shortName>
        <shortName evidence="4">CMP-KDO synthase</shortName>
    </alternativeName>
</protein>
<dbReference type="PANTHER" id="PTHR42866">
    <property type="entry name" value="3-DEOXY-MANNO-OCTULOSONATE CYTIDYLYLTRANSFERASE"/>
    <property type="match status" value="1"/>
</dbReference>
<proteinExistence type="inferred from homology"/>
<evidence type="ECO:0000313" key="5">
    <source>
        <dbReference type="EMBL" id="MFC3193626.1"/>
    </source>
</evidence>
<evidence type="ECO:0000313" key="6">
    <source>
        <dbReference type="Proteomes" id="UP001595533"/>
    </source>
</evidence>
<comment type="function">
    <text evidence="4">Activates KDO (a required 8-carbon sugar) for incorporation into bacterial lipopolysaccharide in Gram-negative bacteria.</text>
</comment>
<dbReference type="SUPFAM" id="SSF53448">
    <property type="entry name" value="Nucleotide-diphospho-sugar transferases"/>
    <property type="match status" value="1"/>
</dbReference>
<reference evidence="6" key="1">
    <citation type="journal article" date="2019" name="Int. J. Syst. Evol. Microbiol.">
        <title>The Global Catalogue of Microorganisms (GCM) 10K type strain sequencing project: providing services to taxonomists for standard genome sequencing and annotation.</title>
        <authorList>
            <consortium name="The Broad Institute Genomics Platform"/>
            <consortium name="The Broad Institute Genome Sequencing Center for Infectious Disease"/>
            <person name="Wu L."/>
            <person name="Ma J."/>
        </authorList>
    </citation>
    <scope>NUCLEOTIDE SEQUENCE [LARGE SCALE GENOMIC DNA]</scope>
    <source>
        <strain evidence="6">KCTC 42953</strain>
    </source>
</reference>
<dbReference type="EC" id="2.7.7.38" evidence="4"/>
<comment type="caution">
    <text evidence="5">The sequence shown here is derived from an EMBL/GenBank/DDBJ whole genome shotgun (WGS) entry which is preliminary data.</text>
</comment>
<evidence type="ECO:0000256" key="3">
    <source>
        <dbReference type="ARBA" id="ARBA00022985"/>
    </source>
</evidence>
<dbReference type="GO" id="GO:0008690">
    <property type="term" value="F:3-deoxy-manno-octulosonate cytidylyltransferase activity"/>
    <property type="evidence" value="ECO:0007669"/>
    <property type="project" value="UniProtKB-EC"/>
</dbReference>
<accession>A0ABV7JC05</accession>
<dbReference type="InterPro" id="IPR004528">
    <property type="entry name" value="KdsB"/>
</dbReference>
<dbReference type="PANTHER" id="PTHR42866:SF2">
    <property type="entry name" value="3-DEOXY-MANNO-OCTULOSONATE CYTIDYLYLTRANSFERASE, MITOCHONDRIAL"/>
    <property type="match status" value="1"/>
</dbReference>
<dbReference type="InterPro" id="IPR029044">
    <property type="entry name" value="Nucleotide-diphossugar_trans"/>
</dbReference>
<keyword evidence="3 4" id="KW-0448">Lipopolysaccharide biosynthesis</keyword>
<keyword evidence="6" id="KW-1185">Reference proteome</keyword>